<dbReference type="SUPFAM" id="SSF143081">
    <property type="entry name" value="BB1717-like"/>
    <property type="match status" value="1"/>
</dbReference>
<dbReference type="Proteomes" id="UP000010729">
    <property type="component" value="Unassembled WGS sequence"/>
</dbReference>
<proteinExistence type="predicted"/>
<dbReference type="InterPro" id="IPR036590">
    <property type="entry name" value="SRAP-like"/>
</dbReference>
<dbReference type="AlphaFoldDB" id="N1UZ04"/>
<organism evidence="2 3">
    <name type="scientific">Arthrobacter crystallopoietes BAB-32</name>
    <dbReference type="NCBI Taxonomy" id="1246476"/>
    <lineage>
        <taxon>Bacteria</taxon>
        <taxon>Bacillati</taxon>
        <taxon>Actinomycetota</taxon>
        <taxon>Actinomycetes</taxon>
        <taxon>Micrococcales</taxon>
        <taxon>Micrococcaceae</taxon>
        <taxon>Crystallibacter</taxon>
    </lineage>
</organism>
<evidence type="ECO:0000313" key="3">
    <source>
        <dbReference type="Proteomes" id="UP000010729"/>
    </source>
</evidence>
<gene>
    <name evidence="2" type="ORF">D477_003013</name>
</gene>
<protein>
    <submittedName>
        <fullName evidence="2">Uncharacterized protein</fullName>
    </submittedName>
</protein>
<reference evidence="2 3" key="1">
    <citation type="journal article" date="2013" name="Genome Announc.">
        <title>Draft Genome Sequence of Arthrobacter crystallopoietes Strain BAB-32, Revealing Genes for Bioremediation.</title>
        <authorList>
            <person name="Joshi M.N."/>
            <person name="Pandit A.S."/>
            <person name="Sharma A."/>
            <person name="Pandya R.V."/>
            <person name="Desai S.M."/>
            <person name="Saxena A.K."/>
            <person name="Bagatharia S.B."/>
        </authorList>
    </citation>
    <scope>NUCLEOTIDE SEQUENCE [LARGE SCALE GENOMIC DNA]</scope>
    <source>
        <strain evidence="2 3">BAB-32</strain>
    </source>
</reference>
<keyword evidence="3" id="KW-1185">Reference proteome</keyword>
<accession>N1UZ04</accession>
<comment type="caution">
    <text evidence="2">The sequence shown here is derived from an EMBL/GenBank/DDBJ whole genome shotgun (WGS) entry which is preliminary data.</text>
</comment>
<dbReference type="EMBL" id="ANPE02000067">
    <property type="protein sequence ID" value="EMY35631.1"/>
    <property type="molecule type" value="Genomic_DNA"/>
</dbReference>
<name>N1UZ04_9MICC</name>
<feature type="region of interest" description="Disordered" evidence="1">
    <location>
        <begin position="62"/>
        <end position="91"/>
    </location>
</feature>
<sequence length="91" mass="10036">MAAFHAEPTGPELGPSWNIAPTQQVSIVTERLDQETGEIRRLLENMRWGLVLCGALRILARPRPAGRPRRQMAGDLHDPDHLGHGHPGAHP</sequence>
<evidence type="ECO:0000313" key="2">
    <source>
        <dbReference type="EMBL" id="EMY35631.1"/>
    </source>
</evidence>
<dbReference type="Gene3D" id="3.90.1680.10">
    <property type="entry name" value="SOS response associated peptidase-like"/>
    <property type="match status" value="1"/>
</dbReference>
<evidence type="ECO:0000256" key="1">
    <source>
        <dbReference type="SAM" id="MobiDB-lite"/>
    </source>
</evidence>